<reference evidence="2 3" key="1">
    <citation type="submission" date="2019-07" db="EMBL/GenBank/DDBJ databases">
        <authorList>
            <person name="Li J."/>
        </authorList>
    </citation>
    <scope>NUCLEOTIDE SEQUENCE [LARGE SCALE GENOMIC DNA]</scope>
    <source>
        <strain evidence="2 3">TKL69</strain>
    </source>
</reference>
<name>A0A516KC58_9BACI</name>
<accession>A0A516KC58</accession>
<evidence type="ECO:0000256" key="1">
    <source>
        <dbReference type="SAM" id="MobiDB-lite"/>
    </source>
</evidence>
<dbReference type="RefSeq" id="WP_143891741.1">
    <property type="nucleotide sequence ID" value="NZ_CP041666.1"/>
</dbReference>
<dbReference type="KEGG" id="aqt:FN924_01425"/>
<dbReference type="EMBL" id="CP041666">
    <property type="protein sequence ID" value="QDP38991.1"/>
    <property type="molecule type" value="Genomic_DNA"/>
</dbReference>
<gene>
    <name evidence="2" type="ORF">FN924_01425</name>
</gene>
<sequence length="76" mass="8767">MSKNKDNQKETLTESSIRKAKVNRYDEIPDNEIEKVNQALNEKFYPSNKKHHSSPAAYLNNNTAAIDVTENEESER</sequence>
<keyword evidence="3" id="KW-1185">Reference proteome</keyword>
<dbReference type="Proteomes" id="UP000315215">
    <property type="component" value="Chromosome"/>
</dbReference>
<organism evidence="2 3">
    <name type="scientific">Radiobacillus deserti</name>
    <dbReference type="NCBI Taxonomy" id="2594883"/>
    <lineage>
        <taxon>Bacteria</taxon>
        <taxon>Bacillati</taxon>
        <taxon>Bacillota</taxon>
        <taxon>Bacilli</taxon>
        <taxon>Bacillales</taxon>
        <taxon>Bacillaceae</taxon>
        <taxon>Radiobacillus</taxon>
    </lineage>
</organism>
<evidence type="ECO:0000313" key="2">
    <source>
        <dbReference type="EMBL" id="QDP38991.1"/>
    </source>
</evidence>
<dbReference type="AlphaFoldDB" id="A0A516KC58"/>
<proteinExistence type="predicted"/>
<evidence type="ECO:0000313" key="3">
    <source>
        <dbReference type="Proteomes" id="UP000315215"/>
    </source>
</evidence>
<protein>
    <submittedName>
        <fullName evidence="2">Uncharacterized protein</fullName>
    </submittedName>
</protein>
<feature type="region of interest" description="Disordered" evidence="1">
    <location>
        <begin position="46"/>
        <end position="76"/>
    </location>
</feature>
<dbReference type="OrthoDB" id="2974021at2"/>